<keyword evidence="3" id="KW-1185">Reference proteome</keyword>
<gene>
    <name evidence="2" type="ORF">U9M48_016407</name>
</gene>
<dbReference type="AlphaFoldDB" id="A0AAQ3T6Z4"/>
<dbReference type="EMBL" id="CP144748">
    <property type="protein sequence ID" value="WVZ67310.1"/>
    <property type="molecule type" value="Genomic_DNA"/>
</dbReference>
<protein>
    <submittedName>
        <fullName evidence="2">Uncharacterized protein</fullName>
    </submittedName>
</protein>
<feature type="region of interest" description="Disordered" evidence="1">
    <location>
        <begin position="299"/>
        <end position="336"/>
    </location>
</feature>
<proteinExistence type="predicted"/>
<evidence type="ECO:0000313" key="2">
    <source>
        <dbReference type="EMBL" id="WVZ67310.1"/>
    </source>
</evidence>
<dbReference type="Proteomes" id="UP001341281">
    <property type="component" value="Chromosome 04"/>
</dbReference>
<reference evidence="2 3" key="1">
    <citation type="submission" date="2024-02" db="EMBL/GenBank/DDBJ databases">
        <title>High-quality chromosome-scale genome assembly of Pensacola bahiagrass (Paspalum notatum Flugge var. saurae).</title>
        <authorList>
            <person name="Vega J.M."/>
            <person name="Podio M."/>
            <person name="Orjuela J."/>
            <person name="Siena L.A."/>
            <person name="Pessino S.C."/>
            <person name="Combes M.C."/>
            <person name="Mariac C."/>
            <person name="Albertini E."/>
            <person name="Pupilli F."/>
            <person name="Ortiz J.P.A."/>
            <person name="Leblanc O."/>
        </authorList>
    </citation>
    <scope>NUCLEOTIDE SEQUENCE [LARGE SCALE GENOMIC DNA]</scope>
    <source>
        <strain evidence="2">R1</strain>
        <tissue evidence="2">Leaf</tissue>
    </source>
</reference>
<name>A0AAQ3T6Z4_PASNO</name>
<sequence>MAFRWIDPIPFIPRGMDWEDVRNRVQSLRVVSTREHPRNENLSIVNFHPLPVHQWVTHTKENPGHSSVKFFSTAWASPFHAPSTTPRPRTEFVQINDGQNLGQNHLPNLDGILQQVEVQAQANQELGQEAEIEPMEEVVNLVLNHPPAVVEEELPAQVIIEPDEFGFDDGASLPPQEHIQMLPNPDLEVHIPQMQQPTENFLVDEIMKDQLMDPAALLEQEMENQLIDLVAHPKQVNFCMLHYDSEFSMDPGWASYLARKHIPQSFQFESRCPEAAKLWREFFAPSACSEKVDKGLLEDEHLQRKSKVTAPVGRKQNKMKNKSEISDDADSEERSR</sequence>
<accession>A0AAQ3T6Z4</accession>
<organism evidence="2 3">
    <name type="scientific">Paspalum notatum var. saurae</name>
    <dbReference type="NCBI Taxonomy" id="547442"/>
    <lineage>
        <taxon>Eukaryota</taxon>
        <taxon>Viridiplantae</taxon>
        <taxon>Streptophyta</taxon>
        <taxon>Embryophyta</taxon>
        <taxon>Tracheophyta</taxon>
        <taxon>Spermatophyta</taxon>
        <taxon>Magnoliopsida</taxon>
        <taxon>Liliopsida</taxon>
        <taxon>Poales</taxon>
        <taxon>Poaceae</taxon>
        <taxon>PACMAD clade</taxon>
        <taxon>Panicoideae</taxon>
        <taxon>Andropogonodae</taxon>
        <taxon>Paspaleae</taxon>
        <taxon>Paspalinae</taxon>
        <taxon>Paspalum</taxon>
    </lineage>
</organism>
<feature type="compositionally biased region" description="Acidic residues" evidence="1">
    <location>
        <begin position="326"/>
        <end position="336"/>
    </location>
</feature>
<evidence type="ECO:0000256" key="1">
    <source>
        <dbReference type="SAM" id="MobiDB-lite"/>
    </source>
</evidence>
<evidence type="ECO:0000313" key="3">
    <source>
        <dbReference type="Proteomes" id="UP001341281"/>
    </source>
</evidence>